<feature type="compositionally biased region" description="Low complexity" evidence="1">
    <location>
        <begin position="158"/>
        <end position="176"/>
    </location>
</feature>
<feature type="compositionally biased region" description="Basic residues" evidence="1">
    <location>
        <begin position="51"/>
        <end position="66"/>
    </location>
</feature>
<name>A0A6J4PRZ8_9ACTN</name>
<dbReference type="EMBL" id="CADCUY010000380">
    <property type="protein sequence ID" value="CAA9418247.1"/>
    <property type="molecule type" value="Genomic_DNA"/>
</dbReference>
<accession>A0A6J4PRZ8</accession>
<proteinExistence type="predicted"/>
<evidence type="ECO:0000256" key="1">
    <source>
        <dbReference type="SAM" id="MobiDB-lite"/>
    </source>
</evidence>
<dbReference type="AlphaFoldDB" id="A0A6J4PRZ8"/>
<organism evidence="2">
    <name type="scientific">uncultured Quadrisphaera sp</name>
    <dbReference type="NCBI Taxonomy" id="904978"/>
    <lineage>
        <taxon>Bacteria</taxon>
        <taxon>Bacillati</taxon>
        <taxon>Actinomycetota</taxon>
        <taxon>Actinomycetes</taxon>
        <taxon>Kineosporiales</taxon>
        <taxon>Kineosporiaceae</taxon>
        <taxon>Quadrisphaera</taxon>
        <taxon>environmental samples</taxon>
    </lineage>
</organism>
<dbReference type="GO" id="GO:0005524">
    <property type="term" value="F:ATP binding"/>
    <property type="evidence" value="ECO:0007669"/>
    <property type="project" value="UniProtKB-KW"/>
</dbReference>
<feature type="region of interest" description="Disordered" evidence="1">
    <location>
        <begin position="1"/>
        <end position="271"/>
    </location>
</feature>
<feature type="compositionally biased region" description="Basic residues" evidence="1">
    <location>
        <begin position="206"/>
        <end position="217"/>
    </location>
</feature>
<gene>
    <name evidence="2" type="ORF">AVDCRST_MAG35-1830</name>
</gene>
<sequence>VRDQRPLLAGRDVRSAAPAPLRPGAGRRPVPALPRAGEDLPRRHDGAAGGRPRRRARRLRHRRRPLGVREVHAAAHRLRPGAPQRGGGAGQRGADRLRLPGRHPAALAHGGPQRRAARRAAPPPARGDPPGRGRGHRAGGAGRARAEAARRPLRGDADAGLAGPLPGARAAAVPLRRAVRRPRRDHPRAPRRRAAAPARGQGLRGPVHHPLGHRGRLPLHPGAGDVGPAGAHRHRRRRAVRRRSRPRAALHPRVRRPVRAGLGRAAGGALV</sequence>
<keyword evidence="2" id="KW-0547">Nucleotide-binding</keyword>
<feature type="compositionally biased region" description="Low complexity" evidence="1">
    <location>
        <begin position="195"/>
        <end position="205"/>
    </location>
</feature>
<feature type="compositionally biased region" description="Basic and acidic residues" evidence="1">
    <location>
        <begin position="144"/>
        <end position="157"/>
    </location>
</feature>
<reference evidence="2" key="1">
    <citation type="submission" date="2020-02" db="EMBL/GenBank/DDBJ databases">
        <authorList>
            <person name="Meier V. D."/>
        </authorList>
    </citation>
    <scope>NUCLEOTIDE SEQUENCE</scope>
    <source>
        <strain evidence="2">AVDCRST_MAG35</strain>
    </source>
</reference>
<protein>
    <submittedName>
        <fullName evidence="2">ABC transporter, ATP-binding protein (Cluster 10, nitrate/sulfonate/bicarbonate)</fullName>
    </submittedName>
</protein>
<feature type="compositionally biased region" description="Basic residues" evidence="1">
    <location>
        <begin position="231"/>
        <end position="258"/>
    </location>
</feature>
<evidence type="ECO:0000313" key="2">
    <source>
        <dbReference type="EMBL" id="CAA9418247.1"/>
    </source>
</evidence>
<feature type="non-terminal residue" evidence="2">
    <location>
        <position position="1"/>
    </location>
</feature>
<feature type="compositionally biased region" description="Basic residues" evidence="1">
    <location>
        <begin position="177"/>
        <end position="194"/>
    </location>
</feature>
<feature type="non-terminal residue" evidence="2">
    <location>
        <position position="271"/>
    </location>
</feature>
<feature type="compositionally biased region" description="Basic and acidic residues" evidence="1">
    <location>
        <begin position="36"/>
        <end position="46"/>
    </location>
</feature>
<keyword evidence="2" id="KW-0067">ATP-binding</keyword>
<feature type="compositionally biased region" description="Low complexity" evidence="1">
    <location>
        <begin position="16"/>
        <end position="35"/>
    </location>
</feature>